<dbReference type="InterPro" id="IPR033121">
    <property type="entry name" value="PEPTIDASE_A1"/>
</dbReference>
<protein>
    <submittedName>
        <fullName evidence="15">Aspartic peptidase domain-containing protein</fullName>
    </submittedName>
</protein>
<sequence length="534" mass="56390">MHFSNFLLGALAATAAAKNTYQINKYGSPLTNQKRSLSENSVVQLDTVGVRSIRDEPAPRDAALMKRQTATLPLKNLVTYYEAEVKIGTPAQTVKLLIDTGSSDIWVIGSGNPDCGSAQDAQRDPNIIDCSISGTFDTSKSSSWSQNQTDFFIQYGDQTAAEGGWGTDTFAFGNTNVSGLSIAVASKTNSSNGVMGIGLAGLESTITYRGNDQISGNPYENLPMKMKAEGLIKANAYSLWLNNLSSDSGNVLFGGVDYAKIDGDLFTVKLVNPQRSVSSKPIAFYVGLDSVSITDVKGVSGFITKQPVPALLDSGTTLTYLPQDAFNYVVRAMGATYDPQNGYVCPCKNGYSGHLDYNFSGANISVPLYQLTYPIQLQSQSGRVVNAQFRNGDDACLLLMQASQDHVILGDSFLRAAYVVYNLDSYEVSMGQTKYGVTDTNIVEIDSNGLKNANPAPEYSSSFTNVNSETTILRGAPGSADSNPSTTLSGGLVAGSSASSGSSGDGKGKNNAAGLELSIVGLAVAVVMASFGLM</sequence>
<dbReference type="AlphaFoldDB" id="A0A371C4P1"/>
<dbReference type="GO" id="GO:0031505">
    <property type="term" value="P:fungal-type cell wall organization"/>
    <property type="evidence" value="ECO:0007669"/>
    <property type="project" value="TreeGrafter"/>
</dbReference>
<feature type="disulfide bond" evidence="10">
    <location>
        <begin position="347"/>
        <end position="396"/>
    </location>
</feature>
<feature type="domain" description="Peptidase A1" evidence="14">
    <location>
        <begin position="81"/>
        <end position="431"/>
    </location>
</feature>
<dbReference type="InterPro" id="IPR001461">
    <property type="entry name" value="Aspartic_peptidase_A1"/>
</dbReference>
<keyword evidence="3" id="KW-0165">Cleavage on pair of basic residues</keyword>
<dbReference type="SUPFAM" id="SSF50630">
    <property type="entry name" value="Acid proteases"/>
    <property type="match status" value="1"/>
</dbReference>
<comment type="similarity">
    <text evidence="1 11">Belongs to the peptidase A1 family.</text>
</comment>
<feature type="active site" evidence="9">
    <location>
        <position position="99"/>
    </location>
</feature>
<evidence type="ECO:0000256" key="11">
    <source>
        <dbReference type="RuleBase" id="RU000454"/>
    </source>
</evidence>
<evidence type="ECO:0000256" key="8">
    <source>
        <dbReference type="ARBA" id="ARBA00023180"/>
    </source>
</evidence>
<keyword evidence="5 11" id="KW-0064">Aspartyl protease</keyword>
<dbReference type="GO" id="GO:0004190">
    <property type="term" value="F:aspartic-type endopeptidase activity"/>
    <property type="evidence" value="ECO:0007669"/>
    <property type="project" value="UniProtKB-KW"/>
</dbReference>
<evidence type="ECO:0000313" key="15">
    <source>
        <dbReference type="EMBL" id="RDW25271.1"/>
    </source>
</evidence>
<keyword evidence="8" id="KW-0325">Glycoprotein</keyword>
<dbReference type="PROSITE" id="PS51767">
    <property type="entry name" value="PEPTIDASE_A1"/>
    <property type="match status" value="1"/>
</dbReference>
<evidence type="ECO:0000256" key="1">
    <source>
        <dbReference type="ARBA" id="ARBA00007447"/>
    </source>
</evidence>
<evidence type="ECO:0000256" key="10">
    <source>
        <dbReference type="PIRSR" id="PIRSR601461-2"/>
    </source>
</evidence>
<feature type="region of interest" description="Disordered" evidence="12">
    <location>
        <begin position="473"/>
        <end position="507"/>
    </location>
</feature>
<keyword evidence="10" id="KW-1015">Disulfide bond</keyword>
<feature type="active site" evidence="9">
    <location>
        <position position="313"/>
    </location>
</feature>
<dbReference type="PANTHER" id="PTHR47965">
    <property type="entry name" value="ASPARTYL PROTEASE-RELATED"/>
    <property type="match status" value="1"/>
</dbReference>
<dbReference type="InterPro" id="IPR021109">
    <property type="entry name" value="Peptidase_aspartic_dom_sf"/>
</dbReference>
<evidence type="ECO:0000256" key="2">
    <source>
        <dbReference type="ARBA" id="ARBA00022670"/>
    </source>
</evidence>
<dbReference type="InterPro" id="IPR033876">
    <property type="entry name" value="SAP-like"/>
</dbReference>
<evidence type="ECO:0000313" key="16">
    <source>
        <dbReference type="Proteomes" id="UP000256601"/>
    </source>
</evidence>
<evidence type="ECO:0000256" key="9">
    <source>
        <dbReference type="PIRSR" id="PIRSR601461-1"/>
    </source>
</evidence>
<dbReference type="CDD" id="cd05474">
    <property type="entry name" value="SAP_like"/>
    <property type="match status" value="1"/>
</dbReference>
<dbReference type="PROSITE" id="PS00141">
    <property type="entry name" value="ASP_PROTEASE"/>
    <property type="match status" value="2"/>
</dbReference>
<gene>
    <name evidence="15" type="ORF">B0I71DRAFT_132939</name>
</gene>
<organism evidence="15 16">
    <name type="scientific">Yarrowia lipolytica</name>
    <name type="common">Candida lipolytica</name>
    <dbReference type="NCBI Taxonomy" id="4952"/>
    <lineage>
        <taxon>Eukaryota</taxon>
        <taxon>Fungi</taxon>
        <taxon>Dikarya</taxon>
        <taxon>Ascomycota</taxon>
        <taxon>Saccharomycotina</taxon>
        <taxon>Dipodascomycetes</taxon>
        <taxon>Dipodascales</taxon>
        <taxon>Dipodascales incertae sedis</taxon>
        <taxon>Yarrowia</taxon>
    </lineage>
</organism>
<dbReference type="GO" id="GO:0005576">
    <property type="term" value="C:extracellular region"/>
    <property type="evidence" value="ECO:0007669"/>
    <property type="project" value="TreeGrafter"/>
</dbReference>
<dbReference type="GO" id="GO:0006508">
    <property type="term" value="P:proteolysis"/>
    <property type="evidence" value="ECO:0007669"/>
    <property type="project" value="UniProtKB-KW"/>
</dbReference>
<evidence type="ECO:0000256" key="7">
    <source>
        <dbReference type="ARBA" id="ARBA00023145"/>
    </source>
</evidence>
<dbReference type="PANTHER" id="PTHR47965:SF12">
    <property type="entry name" value="ASPARTIC PROTEINASE 3-RELATED"/>
    <property type="match status" value="1"/>
</dbReference>
<keyword evidence="4 13" id="KW-0732">Signal</keyword>
<evidence type="ECO:0000259" key="14">
    <source>
        <dbReference type="PROSITE" id="PS51767"/>
    </source>
</evidence>
<reference evidence="15 16" key="1">
    <citation type="submission" date="2018-07" db="EMBL/GenBank/DDBJ databases">
        <title>Draft Genome Assemblies for Five Robust Yarrowia lipolytica Strains Exhibiting High Lipid Production and Pentose Sugar Utilization and Sugar Alcohol Secretion from Undetoxified Lignocellulosic Biomass Hydrolysates.</title>
        <authorList>
            <consortium name="DOE Joint Genome Institute"/>
            <person name="Walker C."/>
            <person name="Ryu S."/>
            <person name="Na H."/>
            <person name="Zane M."/>
            <person name="LaButti K."/>
            <person name="Lipzen A."/>
            <person name="Haridas S."/>
            <person name="Barry K."/>
            <person name="Grigoriev I.V."/>
            <person name="Quarterman J."/>
            <person name="Slininger P."/>
            <person name="Dien B."/>
            <person name="Trinh C.T."/>
        </authorList>
    </citation>
    <scope>NUCLEOTIDE SEQUENCE [LARGE SCALE GENOMIC DNA]</scope>
    <source>
        <strain evidence="15 16">YB392</strain>
    </source>
</reference>
<dbReference type="FunFam" id="2.40.70.10:FF:000011">
    <property type="entry name" value="Aspartic protease"/>
    <property type="match status" value="1"/>
</dbReference>
<evidence type="ECO:0000256" key="6">
    <source>
        <dbReference type="ARBA" id="ARBA00022801"/>
    </source>
</evidence>
<evidence type="ECO:0000256" key="4">
    <source>
        <dbReference type="ARBA" id="ARBA00022729"/>
    </source>
</evidence>
<keyword evidence="2 11" id="KW-0645">Protease</keyword>
<dbReference type="InterPro" id="IPR001969">
    <property type="entry name" value="Aspartic_peptidase_AS"/>
</dbReference>
<dbReference type="VEuPathDB" id="FungiDB:YALI1_E12793g"/>
<keyword evidence="7" id="KW-0865">Zymogen</keyword>
<proteinExistence type="inferred from homology"/>
<feature type="compositionally biased region" description="Low complexity" evidence="12">
    <location>
        <begin position="485"/>
        <end position="502"/>
    </location>
</feature>
<keyword evidence="6 11" id="KW-0378">Hydrolase</keyword>
<dbReference type="Gene3D" id="2.40.70.10">
    <property type="entry name" value="Acid Proteases"/>
    <property type="match status" value="2"/>
</dbReference>
<dbReference type="VEuPathDB" id="FungiDB:YALI0_E10175g"/>
<feature type="signal peptide" evidence="13">
    <location>
        <begin position="1"/>
        <end position="17"/>
    </location>
</feature>
<name>A0A371C4P1_YARLL</name>
<accession>A0A371C4P1</accession>
<evidence type="ECO:0000256" key="12">
    <source>
        <dbReference type="SAM" id="MobiDB-lite"/>
    </source>
</evidence>
<feature type="chain" id="PRO_5016737461" evidence="13">
    <location>
        <begin position="18"/>
        <end position="534"/>
    </location>
</feature>
<evidence type="ECO:0000256" key="3">
    <source>
        <dbReference type="ARBA" id="ARBA00022685"/>
    </source>
</evidence>
<dbReference type="Proteomes" id="UP000256601">
    <property type="component" value="Unassembled WGS sequence"/>
</dbReference>
<dbReference type="PRINTS" id="PR00792">
    <property type="entry name" value="PEPSIN"/>
</dbReference>
<dbReference type="GO" id="GO:0009277">
    <property type="term" value="C:fungal-type cell wall"/>
    <property type="evidence" value="ECO:0007669"/>
    <property type="project" value="TreeGrafter"/>
</dbReference>
<dbReference type="Pfam" id="PF00026">
    <property type="entry name" value="Asp"/>
    <property type="match status" value="1"/>
</dbReference>
<evidence type="ECO:0000256" key="13">
    <source>
        <dbReference type="SAM" id="SignalP"/>
    </source>
</evidence>
<evidence type="ECO:0000256" key="5">
    <source>
        <dbReference type="ARBA" id="ARBA00022750"/>
    </source>
</evidence>
<dbReference type="EMBL" id="KZ859007">
    <property type="protein sequence ID" value="RDW25271.1"/>
    <property type="molecule type" value="Genomic_DNA"/>
</dbReference>